<evidence type="ECO:0000313" key="2">
    <source>
        <dbReference type="EMBL" id="KEJ82432.1"/>
    </source>
</evidence>
<name>A0A073IAJ3_9SPIT</name>
<accession>A0A073IAJ3</accession>
<comment type="caution">
    <text evidence="2">The sequence shown here is derived from an EMBL/GenBank/DDBJ whole genome shotgun (WGS) entry which is preliminary data.</text>
</comment>
<organism evidence="2 3">
    <name type="scientific">Oxytricha trifallax</name>
    <dbReference type="NCBI Taxonomy" id="1172189"/>
    <lineage>
        <taxon>Eukaryota</taxon>
        <taxon>Sar</taxon>
        <taxon>Alveolata</taxon>
        <taxon>Ciliophora</taxon>
        <taxon>Intramacronucleata</taxon>
        <taxon>Spirotrichea</taxon>
        <taxon>Stichotrichia</taxon>
        <taxon>Sporadotrichida</taxon>
        <taxon>Oxytrichidae</taxon>
        <taxon>Oxytrichinae</taxon>
        <taxon>Oxytricha</taxon>
    </lineage>
</organism>
<sequence length="312" mass="37740">MEDYSQIYRDYSQIQSKELLEKFLKDITQFRREIQKFNILQDQILEKRFLAALHNNLLDIFNKIDECDFIKFCNPIYKEFKYDHELFQYYNEDKVLIINYQNDHKFLTDDGFNLMFTRMQYHPSTKLLNRIRKEGLNSFYKRAQQKIKIMENDDIKLLQLHMKCIICINLCIYDCLKTQCKEYSKPEQTFLRNLLLIDKKTLNECILIKKDFQFDDQKIADLIASSTSIVYDYMKQYKEKINKTYEEEKQEMDEIEQAILEMTLEESQQKNKTNKRKPRQSSTLQPIMESDEESDQSITQSILEEAMKDDPH</sequence>
<evidence type="ECO:0000313" key="3">
    <source>
        <dbReference type="Proteomes" id="UP000053232"/>
    </source>
</evidence>
<gene>
    <name evidence="2" type="ORF">OXYTRIMIC_185</name>
</gene>
<reference evidence="3" key="1">
    <citation type="journal article" date="2014" name="Cell">
        <title>The Architecture of a Scrambled Genome Reveals Massive Levels of Genomic Rearrangement during Development.</title>
        <authorList>
            <person name="Chen X."/>
            <person name="Bracht J.R."/>
            <person name="Goldman A.D."/>
            <person name="Dolzhenko E."/>
            <person name="Clay D.M."/>
            <person name="Swart E.C."/>
            <person name="Perlman D.H."/>
            <person name="Doak T.G."/>
            <person name="Stuart A."/>
            <person name="Amemiya C.T."/>
            <person name="Sebra R.P."/>
            <person name="Landweber L.F."/>
        </authorList>
    </citation>
    <scope>NUCLEOTIDE SEQUENCE [LARGE SCALE GENOMIC DNA]</scope>
    <source>
        <strain evidence="3">JRB310</strain>
    </source>
</reference>
<dbReference type="AlphaFoldDB" id="A0A073IAJ3"/>
<feature type="region of interest" description="Disordered" evidence="1">
    <location>
        <begin position="261"/>
        <end position="312"/>
    </location>
</feature>
<evidence type="ECO:0000256" key="1">
    <source>
        <dbReference type="SAM" id="MobiDB-lite"/>
    </source>
</evidence>
<dbReference type="EMBL" id="ARYC01020828">
    <property type="protein sequence ID" value="KEJ82432.1"/>
    <property type="molecule type" value="Genomic_DNA"/>
</dbReference>
<proteinExistence type="predicted"/>
<dbReference type="Proteomes" id="UP000053232">
    <property type="component" value="Unassembled WGS sequence"/>
</dbReference>
<keyword evidence="3" id="KW-1185">Reference proteome</keyword>
<protein>
    <submittedName>
        <fullName evidence="2">Uncharacterized protein</fullName>
    </submittedName>
</protein>